<keyword evidence="4" id="KW-0813">Transport</keyword>
<evidence type="ECO:0000256" key="2">
    <source>
        <dbReference type="ARBA" id="ARBA00010004"/>
    </source>
</evidence>
<dbReference type="GO" id="GO:0044781">
    <property type="term" value="P:bacterial-type flagellum organization"/>
    <property type="evidence" value="ECO:0007669"/>
    <property type="project" value="UniProtKB-KW"/>
</dbReference>
<feature type="compositionally biased region" description="Basic and acidic residues" evidence="11">
    <location>
        <begin position="8"/>
        <end position="25"/>
    </location>
</feature>
<dbReference type="InterPro" id="IPR018006">
    <property type="entry name" value="Flag_FliJ_proteobac"/>
</dbReference>
<dbReference type="Gene3D" id="1.10.287.1700">
    <property type="match status" value="1"/>
</dbReference>
<dbReference type="PANTHER" id="PTHR38786:SF1">
    <property type="entry name" value="FLAGELLAR FLIJ PROTEIN"/>
    <property type="match status" value="1"/>
</dbReference>
<evidence type="ECO:0000256" key="7">
    <source>
        <dbReference type="ARBA" id="ARBA00022795"/>
    </source>
</evidence>
<evidence type="ECO:0000256" key="11">
    <source>
        <dbReference type="SAM" id="MobiDB-lite"/>
    </source>
</evidence>
<keyword evidence="13" id="KW-1185">Reference proteome</keyword>
<proteinExistence type="inferred from homology"/>
<dbReference type="InterPro" id="IPR053716">
    <property type="entry name" value="Flag_assembly_chemotaxis_eff"/>
</dbReference>
<dbReference type="InterPro" id="IPR012823">
    <property type="entry name" value="Flagell_FliJ"/>
</dbReference>
<dbReference type="GO" id="GO:0071973">
    <property type="term" value="P:bacterial-type flagellum-dependent cell motility"/>
    <property type="evidence" value="ECO:0007669"/>
    <property type="project" value="InterPro"/>
</dbReference>
<keyword evidence="6" id="KW-0145">Chemotaxis</keyword>
<dbReference type="GO" id="GO:0005886">
    <property type="term" value="C:plasma membrane"/>
    <property type="evidence" value="ECO:0007669"/>
    <property type="project" value="UniProtKB-SubCell"/>
</dbReference>
<feature type="region of interest" description="Disordered" evidence="11">
    <location>
        <begin position="1"/>
        <end position="36"/>
    </location>
</feature>
<keyword evidence="9" id="KW-0472">Membrane</keyword>
<dbReference type="EMBL" id="NFZW01000011">
    <property type="protein sequence ID" value="RFA35703.1"/>
    <property type="molecule type" value="Genomic_DNA"/>
</dbReference>
<keyword evidence="10" id="KW-1006">Bacterial flagellum protein export</keyword>
<dbReference type="GO" id="GO:0009288">
    <property type="term" value="C:bacterial-type flagellum"/>
    <property type="evidence" value="ECO:0007669"/>
    <property type="project" value="InterPro"/>
</dbReference>
<dbReference type="Proteomes" id="UP000256763">
    <property type="component" value="Unassembled WGS sequence"/>
</dbReference>
<keyword evidence="5" id="KW-1003">Cell membrane</keyword>
<name>A0A3E0WU41_9GAMM</name>
<keyword evidence="7" id="KW-1005">Bacterial flagellum biogenesis</keyword>
<dbReference type="GO" id="GO:0015031">
    <property type="term" value="P:protein transport"/>
    <property type="evidence" value="ECO:0007669"/>
    <property type="project" value="UniProtKB-KW"/>
</dbReference>
<evidence type="ECO:0000313" key="13">
    <source>
        <dbReference type="Proteomes" id="UP000256763"/>
    </source>
</evidence>
<evidence type="ECO:0000256" key="10">
    <source>
        <dbReference type="ARBA" id="ARBA00023225"/>
    </source>
</evidence>
<evidence type="ECO:0000256" key="1">
    <source>
        <dbReference type="ARBA" id="ARBA00004413"/>
    </source>
</evidence>
<dbReference type="NCBIfam" id="TIGR02473">
    <property type="entry name" value="flagell_FliJ"/>
    <property type="match status" value="1"/>
</dbReference>
<dbReference type="PIRSF" id="PIRSF019404">
    <property type="entry name" value="FliJ"/>
    <property type="match status" value="1"/>
</dbReference>
<dbReference type="PANTHER" id="PTHR38786">
    <property type="entry name" value="FLAGELLAR FLIJ PROTEIN"/>
    <property type="match status" value="1"/>
</dbReference>
<dbReference type="OrthoDB" id="5797353at2"/>
<comment type="similarity">
    <text evidence="2">Belongs to the FliJ family.</text>
</comment>
<gene>
    <name evidence="12" type="ORF">CAL65_12295</name>
</gene>
<evidence type="ECO:0000256" key="3">
    <source>
        <dbReference type="ARBA" id="ARBA00020392"/>
    </source>
</evidence>
<protein>
    <recommendedName>
        <fullName evidence="3">Flagellar FliJ protein</fullName>
    </recommendedName>
</protein>
<feature type="region of interest" description="Disordered" evidence="11">
    <location>
        <begin position="125"/>
        <end position="149"/>
    </location>
</feature>
<comment type="subcellular location">
    <subcellularLocation>
        <location evidence="1">Cell membrane</location>
        <topology evidence="1">Peripheral membrane protein</topology>
        <orientation evidence="1">Cytoplasmic side</orientation>
    </subcellularLocation>
</comment>
<sequence>MGAKPRSKRMEPVKRLANEHADRAAKQFSQQRQQLDEQQQRLAQLESFRQEYRGRLQANARGGIDPFRLQDYNAFIARIDAAVVQQKEAVVRSEYDVERSRSQWLEVLSRSRAIDKFVDRARADEVKQVEQREQRRQDERPWRPRPLSD</sequence>
<reference evidence="13" key="1">
    <citation type="submission" date="2017-05" db="EMBL/GenBank/DDBJ databases">
        <authorList>
            <person name="Sharma S."/>
            <person name="Sidhu C."/>
            <person name="Pinnaka A.K."/>
        </authorList>
    </citation>
    <scope>NUCLEOTIDE SEQUENCE [LARGE SCALE GENOMIC DNA]</scope>
    <source>
        <strain evidence="13">AK93</strain>
    </source>
</reference>
<keyword evidence="12" id="KW-0966">Cell projection</keyword>
<dbReference type="AlphaFoldDB" id="A0A3E0WU41"/>
<evidence type="ECO:0000256" key="9">
    <source>
        <dbReference type="ARBA" id="ARBA00023136"/>
    </source>
</evidence>
<evidence type="ECO:0000313" key="12">
    <source>
        <dbReference type="EMBL" id="RFA35703.1"/>
    </source>
</evidence>
<evidence type="ECO:0000256" key="4">
    <source>
        <dbReference type="ARBA" id="ARBA00022448"/>
    </source>
</evidence>
<keyword evidence="8" id="KW-0653">Protein transport</keyword>
<evidence type="ECO:0000256" key="8">
    <source>
        <dbReference type="ARBA" id="ARBA00022927"/>
    </source>
</evidence>
<comment type="caution">
    <text evidence="12">The sequence shown here is derived from an EMBL/GenBank/DDBJ whole genome shotgun (WGS) entry which is preliminary data.</text>
</comment>
<dbReference type="Pfam" id="PF02050">
    <property type="entry name" value="FliJ"/>
    <property type="match status" value="1"/>
</dbReference>
<evidence type="ECO:0000256" key="5">
    <source>
        <dbReference type="ARBA" id="ARBA00022475"/>
    </source>
</evidence>
<keyword evidence="12" id="KW-0969">Cilium</keyword>
<organism evidence="12 13">
    <name type="scientific">Alkalilimnicola ehrlichii</name>
    <dbReference type="NCBI Taxonomy" id="351052"/>
    <lineage>
        <taxon>Bacteria</taxon>
        <taxon>Pseudomonadati</taxon>
        <taxon>Pseudomonadota</taxon>
        <taxon>Gammaproteobacteria</taxon>
        <taxon>Chromatiales</taxon>
        <taxon>Ectothiorhodospiraceae</taxon>
        <taxon>Alkalilimnicola</taxon>
    </lineage>
</organism>
<evidence type="ECO:0000256" key="6">
    <source>
        <dbReference type="ARBA" id="ARBA00022500"/>
    </source>
</evidence>
<keyword evidence="12" id="KW-0282">Flagellum</keyword>
<dbReference type="InterPro" id="IPR052570">
    <property type="entry name" value="FliJ"/>
</dbReference>
<dbReference type="GO" id="GO:0003774">
    <property type="term" value="F:cytoskeletal motor activity"/>
    <property type="evidence" value="ECO:0007669"/>
    <property type="project" value="InterPro"/>
</dbReference>
<dbReference type="GO" id="GO:0006935">
    <property type="term" value="P:chemotaxis"/>
    <property type="evidence" value="ECO:0007669"/>
    <property type="project" value="UniProtKB-KW"/>
</dbReference>
<accession>A0A3E0WU41</accession>